<dbReference type="EMBL" id="RKHQ01000002">
    <property type="protein sequence ID" value="ROR93710.1"/>
    <property type="molecule type" value="Genomic_DNA"/>
</dbReference>
<dbReference type="InterPro" id="IPR001179">
    <property type="entry name" value="PPIase_FKBP_dom"/>
</dbReference>
<dbReference type="EC" id="5.2.1.8" evidence="3 6"/>
<dbReference type="SUPFAM" id="SSF54534">
    <property type="entry name" value="FKBP-like"/>
    <property type="match status" value="2"/>
</dbReference>
<proteinExistence type="inferred from homology"/>
<evidence type="ECO:0000313" key="10">
    <source>
        <dbReference type="EMBL" id="ROR93710.1"/>
    </source>
</evidence>
<keyword evidence="11" id="KW-1185">Reference proteome</keyword>
<sequence>MRRHPVIAVISALAAASLLAACASDEGTESSPSASGSPSASASTPTQEATVAGSDVGFEASGEFGEKPTLTFGSDTAPAGLQVAVASEGDGPEITADDYVTANYYGAVWGSDTPFDNSYDRGTPLGSGLASLITGWGIGLEGQHVGSRILITIPPELGYGPVGGSSDGSIGADDTIVFVVDVIAATSLDALGEADATPTGAEVPVTWDGELGEPVTAVTVADGSAAPAELTGTVLAGGTGATIAEGDTLFFQYTLTTWDNADSESSWRTLGGSGVQSLPVGSGSVFDSFVGAHVGSRVLVQVPASQDSEESQALAVVADIVASIPAAG</sequence>
<dbReference type="Gene3D" id="3.10.50.40">
    <property type="match status" value="1"/>
</dbReference>
<evidence type="ECO:0000256" key="8">
    <source>
        <dbReference type="SAM" id="SignalP"/>
    </source>
</evidence>
<organism evidence="10 11">
    <name type="scientific">Salana multivorans</name>
    <dbReference type="NCBI Taxonomy" id="120377"/>
    <lineage>
        <taxon>Bacteria</taxon>
        <taxon>Bacillati</taxon>
        <taxon>Actinomycetota</taxon>
        <taxon>Actinomycetes</taxon>
        <taxon>Micrococcales</taxon>
        <taxon>Beutenbergiaceae</taxon>
        <taxon>Salana</taxon>
    </lineage>
</organism>
<dbReference type="PROSITE" id="PS50059">
    <property type="entry name" value="FKBP_PPIASE"/>
    <property type="match status" value="1"/>
</dbReference>
<dbReference type="PROSITE" id="PS51257">
    <property type="entry name" value="PROKAR_LIPOPROTEIN"/>
    <property type="match status" value="1"/>
</dbReference>
<evidence type="ECO:0000259" key="9">
    <source>
        <dbReference type="PROSITE" id="PS50059"/>
    </source>
</evidence>
<gene>
    <name evidence="10" type="ORF">EDD28_3132</name>
</gene>
<dbReference type="PANTHER" id="PTHR43811">
    <property type="entry name" value="FKBP-TYPE PEPTIDYL-PROLYL CIS-TRANS ISOMERASE FKPA"/>
    <property type="match status" value="1"/>
</dbReference>
<evidence type="ECO:0000313" key="11">
    <source>
        <dbReference type="Proteomes" id="UP000275356"/>
    </source>
</evidence>
<dbReference type="Proteomes" id="UP000275356">
    <property type="component" value="Unassembled WGS sequence"/>
</dbReference>
<dbReference type="OrthoDB" id="25996at2"/>
<comment type="similarity">
    <text evidence="2">Belongs to the FKBP-type PPIase family.</text>
</comment>
<name>A0A3N2D1P6_9MICO</name>
<feature type="chain" id="PRO_5018022069" description="peptidylprolyl isomerase" evidence="8">
    <location>
        <begin position="24"/>
        <end position="328"/>
    </location>
</feature>
<dbReference type="Pfam" id="PF00254">
    <property type="entry name" value="FKBP_C"/>
    <property type="match status" value="1"/>
</dbReference>
<keyword evidence="8" id="KW-0732">Signal</keyword>
<feature type="signal peptide" evidence="8">
    <location>
        <begin position="1"/>
        <end position="23"/>
    </location>
</feature>
<evidence type="ECO:0000256" key="6">
    <source>
        <dbReference type="PROSITE-ProRule" id="PRU00277"/>
    </source>
</evidence>
<dbReference type="RefSeq" id="WP_148059643.1">
    <property type="nucleotide sequence ID" value="NZ_RKHQ01000002.1"/>
</dbReference>
<comment type="caution">
    <text evidence="10">The sequence shown here is derived from an EMBL/GenBank/DDBJ whole genome shotgun (WGS) entry which is preliminary data.</text>
</comment>
<evidence type="ECO:0000256" key="7">
    <source>
        <dbReference type="SAM" id="MobiDB-lite"/>
    </source>
</evidence>
<evidence type="ECO:0000256" key="5">
    <source>
        <dbReference type="ARBA" id="ARBA00023235"/>
    </source>
</evidence>
<reference evidence="10 11" key="1">
    <citation type="submission" date="2018-11" db="EMBL/GenBank/DDBJ databases">
        <title>Sequencing the genomes of 1000 actinobacteria strains.</title>
        <authorList>
            <person name="Klenk H.-P."/>
        </authorList>
    </citation>
    <scope>NUCLEOTIDE SEQUENCE [LARGE SCALE GENOMIC DNA]</scope>
    <source>
        <strain evidence="10 11">DSM 13521</strain>
    </source>
</reference>
<keyword evidence="5 6" id="KW-0413">Isomerase</keyword>
<keyword evidence="4 6" id="KW-0697">Rotamase</keyword>
<comment type="catalytic activity">
    <reaction evidence="1 6">
        <text>[protein]-peptidylproline (omega=180) = [protein]-peptidylproline (omega=0)</text>
        <dbReference type="Rhea" id="RHEA:16237"/>
        <dbReference type="Rhea" id="RHEA-COMP:10747"/>
        <dbReference type="Rhea" id="RHEA-COMP:10748"/>
        <dbReference type="ChEBI" id="CHEBI:83833"/>
        <dbReference type="ChEBI" id="CHEBI:83834"/>
        <dbReference type="EC" id="5.2.1.8"/>
    </reaction>
</comment>
<accession>A0A3N2D1P6</accession>
<dbReference type="PANTHER" id="PTHR43811:SF19">
    <property type="entry name" value="39 KDA FK506-BINDING NUCLEAR PROTEIN"/>
    <property type="match status" value="1"/>
</dbReference>
<dbReference type="AlphaFoldDB" id="A0A3N2D1P6"/>
<dbReference type="GO" id="GO:0003755">
    <property type="term" value="F:peptidyl-prolyl cis-trans isomerase activity"/>
    <property type="evidence" value="ECO:0007669"/>
    <property type="project" value="UniProtKB-KW"/>
</dbReference>
<evidence type="ECO:0000256" key="3">
    <source>
        <dbReference type="ARBA" id="ARBA00013194"/>
    </source>
</evidence>
<evidence type="ECO:0000256" key="4">
    <source>
        <dbReference type="ARBA" id="ARBA00023110"/>
    </source>
</evidence>
<feature type="region of interest" description="Disordered" evidence="7">
    <location>
        <begin position="26"/>
        <end position="52"/>
    </location>
</feature>
<evidence type="ECO:0000256" key="2">
    <source>
        <dbReference type="ARBA" id="ARBA00006577"/>
    </source>
</evidence>
<evidence type="ECO:0000256" key="1">
    <source>
        <dbReference type="ARBA" id="ARBA00000971"/>
    </source>
</evidence>
<feature type="domain" description="PPIase FKBP-type" evidence="9">
    <location>
        <begin position="97"/>
        <end position="186"/>
    </location>
</feature>
<dbReference type="InterPro" id="IPR046357">
    <property type="entry name" value="PPIase_dom_sf"/>
</dbReference>
<protein>
    <recommendedName>
        <fullName evidence="3 6">peptidylprolyl isomerase</fullName>
        <ecNumber evidence="3 6">5.2.1.8</ecNumber>
    </recommendedName>
</protein>
<feature type="compositionally biased region" description="Low complexity" evidence="7">
    <location>
        <begin position="26"/>
        <end position="46"/>
    </location>
</feature>